<proteinExistence type="predicted"/>
<dbReference type="OrthoDB" id="8442276at2"/>
<evidence type="ECO:0000313" key="1">
    <source>
        <dbReference type="EMBL" id="PZD94718.1"/>
    </source>
</evidence>
<protein>
    <submittedName>
        <fullName evidence="1">DUF4256 domain-containing protein</fullName>
    </submittedName>
</protein>
<evidence type="ECO:0000313" key="2">
    <source>
        <dbReference type="Proteomes" id="UP000249522"/>
    </source>
</evidence>
<accession>A0A2W1L3X7</accession>
<sequence length="192" mass="22111">MTNHNEISSNELSPEQREELLEALKARFEKNMNRHTGLEWADVHAKLEATPNKMWSLHEMERTGGEPDVVGYDQQTGEYIFYDCSAESPKGRRSVCYDREAWESRKQHKPDNNAVDMASAMGIELLTETQYRELQELGKFDMKTSSWVQTPADIRALGGALFCDRRYETVFLYHNGAESYYGARGFRGSLRV</sequence>
<comment type="caution">
    <text evidence="1">The sequence shown here is derived from an EMBL/GenBank/DDBJ whole genome shotgun (WGS) entry which is preliminary data.</text>
</comment>
<keyword evidence="2" id="KW-1185">Reference proteome</keyword>
<gene>
    <name evidence="1" type="ORF">DNH61_17365</name>
</gene>
<dbReference type="AlphaFoldDB" id="A0A2W1L3X7"/>
<organism evidence="1 2">
    <name type="scientific">Paenibacillus sambharensis</name>
    <dbReference type="NCBI Taxonomy" id="1803190"/>
    <lineage>
        <taxon>Bacteria</taxon>
        <taxon>Bacillati</taxon>
        <taxon>Bacillota</taxon>
        <taxon>Bacilli</taxon>
        <taxon>Bacillales</taxon>
        <taxon>Paenibacillaceae</taxon>
        <taxon>Paenibacillus</taxon>
    </lineage>
</organism>
<name>A0A2W1L3X7_9BACL</name>
<dbReference type="InterPro" id="IPR025352">
    <property type="entry name" value="DUF4256"/>
</dbReference>
<dbReference type="EMBL" id="QKRB01000051">
    <property type="protein sequence ID" value="PZD94718.1"/>
    <property type="molecule type" value="Genomic_DNA"/>
</dbReference>
<dbReference type="Pfam" id="PF14066">
    <property type="entry name" value="DUF4256"/>
    <property type="match status" value="1"/>
</dbReference>
<reference evidence="1 2" key="1">
    <citation type="submission" date="2018-06" db="EMBL/GenBank/DDBJ databases">
        <title>Paenibacillus imtechensis sp. nov.</title>
        <authorList>
            <person name="Pinnaka A.K."/>
            <person name="Singh H."/>
            <person name="Kaur M."/>
        </authorList>
    </citation>
    <scope>NUCLEOTIDE SEQUENCE [LARGE SCALE GENOMIC DNA]</scope>
    <source>
        <strain evidence="1 2">SMB1</strain>
    </source>
</reference>
<dbReference type="Proteomes" id="UP000249522">
    <property type="component" value="Unassembled WGS sequence"/>
</dbReference>